<protein>
    <submittedName>
        <fullName evidence="6">Glycosyltransferase 34, nucleotide-diphospho-sugar transferase</fullName>
    </submittedName>
</protein>
<evidence type="ECO:0000256" key="5">
    <source>
        <dbReference type="SAM" id="Phobius"/>
    </source>
</evidence>
<keyword evidence="7" id="KW-1185">Reference proteome</keyword>
<dbReference type="Proteomes" id="UP001056384">
    <property type="component" value="Chromosome 8"/>
</dbReference>
<keyword evidence="5" id="KW-0812">Transmembrane</keyword>
<evidence type="ECO:0000256" key="3">
    <source>
        <dbReference type="ARBA" id="ARBA00022679"/>
    </source>
</evidence>
<dbReference type="GO" id="GO:0016757">
    <property type="term" value="F:glycosyltransferase activity"/>
    <property type="evidence" value="ECO:0007669"/>
    <property type="project" value="UniProtKB-KW"/>
</dbReference>
<keyword evidence="5" id="KW-1133">Transmembrane helix</keyword>
<dbReference type="EMBL" id="CP099425">
    <property type="protein sequence ID" value="USW56356.1"/>
    <property type="molecule type" value="Genomic_DNA"/>
</dbReference>
<comment type="similarity">
    <text evidence="1">Belongs to the glycosyltransferase 34 family.</text>
</comment>
<sequence length="320" mass="36520">MWQYGRRLSITVGCITILILLYFLTIDPPIWPGNRGLGLDVSQSPPDQESEQPNSTLSDHPKCGVTKVSMLYGAHRFPQLEDALRTHERHSKRFGCSFLKLEHDITTRKMYSKQYFLMSIMLQELAKPVEERQQWLMWVDADSIVVNAALSPEVFLPPDHLKDVYALVTADQNGFNAGIFYIRVHPSSIDLLTQTVGYPLFHPDEDLGWFGEQAAMANVIKSIEASSNESAYPGIVWMPRLWFNAYQTEHAFEGEPGSALVHFAGLAETRLMHMSRWLDELEANQAKWEKPLHETFYEGAIAEFWKDFEANATAQARRIA</sequence>
<keyword evidence="3" id="KW-0808">Transferase</keyword>
<evidence type="ECO:0000313" key="6">
    <source>
        <dbReference type="EMBL" id="USW56356.1"/>
    </source>
</evidence>
<dbReference type="AlphaFoldDB" id="A0A9Q9EM17"/>
<evidence type="ECO:0000256" key="2">
    <source>
        <dbReference type="ARBA" id="ARBA00022676"/>
    </source>
</evidence>
<dbReference type="InterPro" id="IPR008630">
    <property type="entry name" value="Glyco_trans_34"/>
</dbReference>
<dbReference type="Gene3D" id="3.90.550.10">
    <property type="entry name" value="Spore Coat Polysaccharide Biosynthesis Protein SpsA, Chain A"/>
    <property type="match status" value="1"/>
</dbReference>
<dbReference type="InterPro" id="IPR029044">
    <property type="entry name" value="Nucleotide-diphossugar_trans"/>
</dbReference>
<evidence type="ECO:0000256" key="4">
    <source>
        <dbReference type="SAM" id="MobiDB-lite"/>
    </source>
</evidence>
<dbReference type="GO" id="GO:0006487">
    <property type="term" value="P:protein N-linked glycosylation"/>
    <property type="evidence" value="ECO:0007669"/>
    <property type="project" value="TreeGrafter"/>
</dbReference>
<keyword evidence="2" id="KW-0328">Glycosyltransferase</keyword>
<name>A0A9Q9EM17_9PEZI</name>
<feature type="transmembrane region" description="Helical" evidence="5">
    <location>
        <begin position="7"/>
        <end position="25"/>
    </location>
</feature>
<dbReference type="PANTHER" id="PTHR31306">
    <property type="entry name" value="ALPHA-1,6-MANNOSYLTRANSFERASE MNN11-RELATED"/>
    <property type="match status" value="1"/>
</dbReference>
<feature type="region of interest" description="Disordered" evidence="4">
    <location>
        <begin position="37"/>
        <end position="61"/>
    </location>
</feature>
<dbReference type="GO" id="GO:0000139">
    <property type="term" value="C:Golgi membrane"/>
    <property type="evidence" value="ECO:0007669"/>
    <property type="project" value="TreeGrafter"/>
</dbReference>
<accession>A0A9Q9EM17</accession>
<dbReference type="PANTHER" id="PTHR31306:SF8">
    <property type="entry name" value="GLYCOSYLTRANSFERASE FAMILY 34 PROTEIN"/>
    <property type="match status" value="1"/>
</dbReference>
<proteinExistence type="inferred from homology"/>
<dbReference type="OrthoDB" id="407658at2759"/>
<organism evidence="6 7">
    <name type="scientific">Septoria linicola</name>
    <dbReference type="NCBI Taxonomy" id="215465"/>
    <lineage>
        <taxon>Eukaryota</taxon>
        <taxon>Fungi</taxon>
        <taxon>Dikarya</taxon>
        <taxon>Ascomycota</taxon>
        <taxon>Pezizomycotina</taxon>
        <taxon>Dothideomycetes</taxon>
        <taxon>Dothideomycetidae</taxon>
        <taxon>Mycosphaerellales</taxon>
        <taxon>Mycosphaerellaceae</taxon>
        <taxon>Septoria</taxon>
    </lineage>
</organism>
<evidence type="ECO:0000256" key="1">
    <source>
        <dbReference type="ARBA" id="ARBA00005664"/>
    </source>
</evidence>
<feature type="compositionally biased region" description="Polar residues" evidence="4">
    <location>
        <begin position="41"/>
        <end position="58"/>
    </location>
</feature>
<gene>
    <name evidence="6" type="ORF">Slin15195_G096750</name>
</gene>
<evidence type="ECO:0000313" key="7">
    <source>
        <dbReference type="Proteomes" id="UP001056384"/>
    </source>
</evidence>
<keyword evidence="5" id="KW-0472">Membrane</keyword>
<reference evidence="6" key="1">
    <citation type="submission" date="2022-06" db="EMBL/GenBank/DDBJ databases">
        <title>Complete genome sequences of two strains of the flax pathogen Septoria linicola.</title>
        <authorList>
            <person name="Lapalu N."/>
            <person name="Simon A."/>
            <person name="Demenou B."/>
            <person name="Paumier D."/>
            <person name="Guillot M.-P."/>
            <person name="Gout L."/>
            <person name="Valade R."/>
        </authorList>
    </citation>
    <scope>NUCLEOTIDE SEQUENCE</scope>
    <source>
        <strain evidence="6">SE15195</strain>
    </source>
</reference>